<evidence type="ECO:0000313" key="2">
    <source>
        <dbReference type="Proteomes" id="UP000525987"/>
    </source>
</evidence>
<reference evidence="1 2" key="1">
    <citation type="submission" date="2020-08" db="EMBL/GenBank/DDBJ databases">
        <title>Genomic Encyclopedia of Type Strains, Phase III (KMG-III): the genomes of soil and plant-associated and newly described type strains.</title>
        <authorList>
            <person name="Whitman W."/>
        </authorList>
    </citation>
    <scope>NUCLEOTIDE SEQUENCE [LARGE SCALE GENOMIC DNA]</scope>
    <source>
        <strain evidence="1 2">CECT 5995</strain>
    </source>
</reference>
<protein>
    <submittedName>
        <fullName evidence="1">Uncharacterized protein</fullName>
    </submittedName>
</protein>
<dbReference type="RefSeq" id="WP_183388963.1">
    <property type="nucleotide sequence ID" value="NZ_JACHXM010000023.1"/>
</dbReference>
<dbReference type="Proteomes" id="UP000525987">
    <property type="component" value="Unassembled WGS sequence"/>
</dbReference>
<accession>A0A7W5G7K5</accession>
<evidence type="ECO:0000313" key="1">
    <source>
        <dbReference type="EMBL" id="MBB3142596.1"/>
    </source>
</evidence>
<gene>
    <name evidence="1" type="ORF">FHR96_003496</name>
</gene>
<sequence length="349" mass="40381">MGNLLKGLVGLLFITMIWQERAMAEERTNFKMLYHAYVHTRGAAWSLRVNDIFVRDNIDVPYADYSPNIGLQLREGRNTLSLLFSPVTGQNDETGEYEYSLHDGVEIDIAIGRNKWTENKNERLHLLRLRYSEEKGRFESLDETAGGEPRQLTQPHMRSSGDWRLGEYRNIIFGGGWTLNGYRLDIAFRLDDAIPPPDWQGRAVELEDTPQLRRELREAYRRIHGLIERGDGEAIFQELEPVWGRTTYMLTTKENARSFIDESDLGGLDDRFVKERSDGAVLLPEPRWEESPEHDQVEFMANNRLVRIRPNPIVWEEPPEGSGSFIAFPVAFYRTEDGKWHVGEVVNNL</sequence>
<comment type="caution">
    <text evidence="1">The sequence shown here is derived from an EMBL/GenBank/DDBJ whole genome shotgun (WGS) entry which is preliminary data.</text>
</comment>
<dbReference type="EMBL" id="JACHXM010000023">
    <property type="protein sequence ID" value="MBB3142596.1"/>
    <property type="molecule type" value="Genomic_DNA"/>
</dbReference>
<name>A0A7W5G7K5_9GAMM</name>
<keyword evidence="2" id="KW-1185">Reference proteome</keyword>
<dbReference type="AlphaFoldDB" id="A0A7W5G7K5"/>
<proteinExistence type="predicted"/>
<organism evidence="1 2">
    <name type="scientific">Halomonas organivorans</name>
    <dbReference type="NCBI Taxonomy" id="257772"/>
    <lineage>
        <taxon>Bacteria</taxon>
        <taxon>Pseudomonadati</taxon>
        <taxon>Pseudomonadota</taxon>
        <taxon>Gammaproteobacteria</taxon>
        <taxon>Oceanospirillales</taxon>
        <taxon>Halomonadaceae</taxon>
        <taxon>Halomonas</taxon>
    </lineage>
</organism>